<reference evidence="3" key="1">
    <citation type="submission" date="2025-08" db="UniProtKB">
        <authorList>
            <consortium name="RefSeq"/>
        </authorList>
    </citation>
    <scope>IDENTIFICATION</scope>
    <source>
        <tissue evidence="3">Blood</tissue>
    </source>
</reference>
<feature type="region of interest" description="Disordered" evidence="1">
    <location>
        <begin position="1105"/>
        <end position="1152"/>
    </location>
</feature>
<dbReference type="CTD" id="84226"/>
<keyword evidence="2" id="KW-1185">Reference proteome</keyword>
<feature type="compositionally biased region" description="Low complexity" evidence="1">
    <location>
        <begin position="1733"/>
        <end position="1743"/>
    </location>
</feature>
<feature type="compositionally biased region" description="Basic and acidic residues" evidence="1">
    <location>
        <begin position="1605"/>
        <end position="1689"/>
    </location>
</feature>
<proteinExistence type="predicted"/>
<name>A0A6P3HKD2_BISBB</name>
<organism evidence="2 3">
    <name type="scientific">Bison bison bison</name>
    <name type="common">North American plains bison</name>
    <dbReference type="NCBI Taxonomy" id="43346"/>
    <lineage>
        <taxon>Eukaryota</taxon>
        <taxon>Metazoa</taxon>
        <taxon>Chordata</taxon>
        <taxon>Craniata</taxon>
        <taxon>Vertebrata</taxon>
        <taxon>Euteleostomi</taxon>
        <taxon>Mammalia</taxon>
        <taxon>Eutheria</taxon>
        <taxon>Laurasiatheria</taxon>
        <taxon>Artiodactyla</taxon>
        <taxon>Ruminantia</taxon>
        <taxon>Pecora</taxon>
        <taxon>Bovidae</taxon>
        <taxon>Bovinae</taxon>
        <taxon>Bison</taxon>
    </lineage>
</organism>
<sequence>MNCQELTSGLQGVKSGISAPESTKNFIPGPMLTSVKFSNLCPESQQQGVKHLEFTPEPKLQSTRHAKSSSVSLQQAIKPVELASESLFQRPKSEDLTPRTSSQMMGSSEIIPRPGHHFIEHEEMIPKPMHRVPKSVSLTSIPIYQVTDSSKMAKSLAHQDTETIEKSVKLTQKPKGKAMKASGMPLKLDLQVPEFVDLTPMLRNQDSKSLKLTPKKSHRILETLELLSQSGSQVKELHTGQLQQVVESEGMTSGPKDHTTETMGLTFKTKLKGEEFLGRSPKPINKTTDAERYSRPYPQAQESVEVISAQKLPRGESIALITKAFQDVPESSEMTEGIRYQVPGSIGLTSKRFLKAKPTGQVAGYAESAEVTTETWQQGEGKMKLTQSQNQSMKYSETAPGLLGQITEFMRISPKPLEQVTNSTKTQLQVAQAIGVKPVAPIRVATPVKVTPGPPYQVVKSVTLTSWPNSQMVDCAELTSKPQDVRPSEFTSGLRLQNAKFKKLSTEPKYQTLKRMDLTGFQIVKTMGPPLQIVKSEELAPGPIPQIAEPIGVGLKATNYLDLFPRLHLQEPVESIELTPRPNTEVKSAELTTQPTSTLEAPTVLNHKQGLQAVKSTGIKTGPPQVMESEDLNLSEVCQNKDSEEGSSEEELQIGNYFSRFLNNSSDSLSSSSVRTSELDLWDSEMPQVSNVLDIKNLVTDILQPEESFIDLDTIQSSTFSLSLHNQPLAETAITVKNSNSEIPGVDVIPNERTKRKHVEESESSLQRLSQHSPQDWRSPPKFFQAESGAQRARSWPVLGRQRNVWESRSSRPRLPRKYLSNMLMMGNVLGTTMERKLSSQTSLTERATEDTCQSIQNLFGVPAELMTCSERLLEKGQGTISQPSVVKNYIQRHTSCHGYEKKTPLRIWTRSSMPSIIQHYSGSRKRIKKKSKPCDISQEVIQYMPVSCTGSQPPAPAKSESSLNIFFARRDSVPMEETENSQSDSQTRIFESQHSLKPSYLPQAKTDFSEQFQLLQDLQLKIAAKLLRSQIPPNVPPPLASGLVLKYPICLQCGRCSGFNCCHKLQAAFGPHLLIYPQLQLVSTPEGHGEIRLHLGFRLRTGKRPQLPKYHRRDRPVTPRSLRSTSLRKAKGYTRASKSPTSTINFQSGSSQAPAPIEVCIRQRQYDSSSLIEKTEIREPGHYEFTQVHSLSESDSESNQDEKWAKVRTKKTYDSKYPMKRIPKEVRSQNTKFYTNGRAIIQSSSRELPNQLRRKRTGASQTTAASLKRQPKKSSQPKFIQLLFQGLKQAIQAAHRIMALAGQKPEDTTRSDYFWSCKTYLPKQKARDYCSTKDSKRHRMPTLKLRRSNSVTKQESTRWEETDQFRPAQQPKRDSSFQLRPKQLPKPTVSQRSTTLKNISTSQCLGPVQNESSSRAKKNFNRNEISNQESKNFKPGIRVHAAGRLLQPGSLMKRTSHSHLKGKPTHKERNHQSFGFSRERTPCYSSGRSQYSPSERDQHSTSERSHRSTSERSHRSTSERSHRSTSERSHRSASERSHRSASERSHRSASGRSHRSASERSHHSASERSHRSASERSHRSASERSHRSASERSHPSPSQRSHHSLSERSYRAPSERRCRSPSERRCRSPSERRCRSPSERSNRSLFEKLRRSSSERRGHSASERRQHKPSEGSRQSPSERSHTNPLKERLKHSSPRERPRHGLSKDFNSNSNTSPRDHTKNPQRRPPRKLLGGSRRSPPGSRTRLHIRERRGERKWRWSGRSPWVNLLGVERE</sequence>
<dbReference type="GeneID" id="104989131"/>
<feature type="compositionally biased region" description="Polar residues" evidence="1">
    <location>
        <begin position="1484"/>
        <end position="1494"/>
    </location>
</feature>
<feature type="region of interest" description="Disordered" evidence="1">
    <location>
        <begin position="755"/>
        <end position="780"/>
    </location>
</feature>
<feature type="region of interest" description="Disordered" evidence="1">
    <location>
        <begin position="84"/>
        <end position="107"/>
    </location>
</feature>
<feature type="compositionally biased region" description="Basic residues" evidence="1">
    <location>
        <begin position="1690"/>
        <end position="1703"/>
    </location>
</feature>
<dbReference type="RefSeq" id="XP_010839000.1">
    <property type="nucleotide sequence ID" value="XM_010840698.1"/>
</dbReference>
<feature type="compositionally biased region" description="Basic residues" evidence="1">
    <location>
        <begin position="1455"/>
        <end position="1465"/>
    </location>
</feature>
<accession>A0A6P3HKD2</accession>
<feature type="compositionally biased region" description="Polar residues" evidence="1">
    <location>
        <begin position="1389"/>
        <end position="1414"/>
    </location>
</feature>
<feature type="region of interest" description="Disordered" evidence="1">
    <location>
        <begin position="1327"/>
        <end position="1754"/>
    </location>
</feature>
<dbReference type="OrthoDB" id="9450569at2759"/>
<feature type="region of interest" description="Disordered" evidence="1">
    <location>
        <begin position="1245"/>
        <end position="1276"/>
    </location>
</feature>
<protein>
    <submittedName>
        <fullName evidence="3">Uncharacterized protein C2orf16 homolog</fullName>
    </submittedName>
</protein>
<dbReference type="PANTHER" id="PTHR33888:SF1">
    <property type="entry name" value="RIKEN CDNA 4932415D10 GENE"/>
    <property type="match status" value="1"/>
</dbReference>
<feature type="compositionally biased region" description="Basic and acidic residues" evidence="1">
    <location>
        <begin position="1466"/>
        <end position="1482"/>
    </location>
</feature>
<feature type="compositionally biased region" description="Polar residues" evidence="1">
    <location>
        <begin position="1"/>
        <end position="10"/>
    </location>
</feature>
<feature type="compositionally biased region" description="Polar residues" evidence="1">
    <location>
        <begin position="1137"/>
        <end position="1152"/>
    </location>
</feature>
<feature type="compositionally biased region" description="Polar residues" evidence="1">
    <location>
        <begin position="766"/>
        <end position="776"/>
    </location>
</feature>
<dbReference type="PANTHER" id="PTHR33888">
    <property type="entry name" value="RIKEN CDNA 4932415D10 GENE"/>
    <property type="match status" value="1"/>
</dbReference>
<feature type="compositionally biased region" description="Basic residues" evidence="1">
    <location>
        <begin position="1336"/>
        <end position="1348"/>
    </location>
</feature>
<feature type="compositionally biased region" description="Basic and acidic residues" evidence="1">
    <location>
        <begin position="1356"/>
        <end position="1365"/>
    </location>
</feature>
<feature type="compositionally biased region" description="Basic and acidic residues" evidence="1">
    <location>
        <begin position="1557"/>
        <end position="1595"/>
    </location>
</feature>
<evidence type="ECO:0000256" key="1">
    <source>
        <dbReference type="SAM" id="MobiDB-lite"/>
    </source>
</evidence>
<gene>
    <name evidence="3" type="primary">LOC104989131</name>
</gene>
<evidence type="ECO:0000313" key="3">
    <source>
        <dbReference type="RefSeq" id="XP_010839000.1"/>
    </source>
</evidence>
<feature type="compositionally biased region" description="Basic and acidic residues" evidence="1">
    <location>
        <begin position="1495"/>
        <end position="1547"/>
    </location>
</feature>
<evidence type="ECO:0000313" key="2">
    <source>
        <dbReference type="Proteomes" id="UP000515208"/>
    </source>
</evidence>
<dbReference type="KEGG" id="bbis:104989131"/>
<dbReference type="Proteomes" id="UP000515208">
    <property type="component" value="Unplaced"/>
</dbReference>
<dbReference type="GO" id="GO:0005615">
    <property type="term" value="C:extracellular space"/>
    <property type="evidence" value="ECO:0007669"/>
    <property type="project" value="TreeGrafter"/>
</dbReference>
<feature type="region of interest" description="Disordered" evidence="1">
    <location>
        <begin position="1"/>
        <end position="21"/>
    </location>
</feature>